<dbReference type="GO" id="GO:0003779">
    <property type="term" value="F:actin binding"/>
    <property type="evidence" value="ECO:0007669"/>
    <property type="project" value="TreeGrafter"/>
</dbReference>
<feature type="compositionally biased region" description="Acidic residues" evidence="1">
    <location>
        <begin position="85"/>
        <end position="97"/>
    </location>
</feature>
<organism evidence="5">
    <name type="scientific">Enterobius vermicularis</name>
    <name type="common">Human pinworm</name>
    <dbReference type="NCBI Taxonomy" id="51028"/>
    <lineage>
        <taxon>Eukaryota</taxon>
        <taxon>Metazoa</taxon>
        <taxon>Ecdysozoa</taxon>
        <taxon>Nematoda</taxon>
        <taxon>Chromadorea</taxon>
        <taxon>Rhabditida</taxon>
        <taxon>Spirurina</taxon>
        <taxon>Oxyuridomorpha</taxon>
        <taxon>Oxyuroidea</taxon>
        <taxon>Oxyuridae</taxon>
        <taxon>Enterobius</taxon>
    </lineage>
</organism>
<reference evidence="3 4" key="2">
    <citation type="submission" date="2018-10" db="EMBL/GenBank/DDBJ databases">
        <authorList>
            <consortium name="Pathogen Informatics"/>
        </authorList>
    </citation>
    <scope>NUCLEOTIDE SEQUENCE [LARGE SCALE GENOMIC DNA]</scope>
</reference>
<feature type="compositionally biased region" description="Pro residues" evidence="1">
    <location>
        <begin position="67"/>
        <end position="76"/>
    </location>
</feature>
<evidence type="ECO:0000313" key="3">
    <source>
        <dbReference type="EMBL" id="VDD89258.1"/>
    </source>
</evidence>
<dbReference type="STRING" id="51028.A0A0N4V2R4"/>
<name>A0A0N4V2R4_ENTVE</name>
<reference evidence="5" key="1">
    <citation type="submission" date="2017-02" db="UniProtKB">
        <authorList>
            <consortium name="WormBaseParasite"/>
        </authorList>
    </citation>
    <scope>IDENTIFICATION</scope>
</reference>
<dbReference type="GO" id="GO:0005886">
    <property type="term" value="C:plasma membrane"/>
    <property type="evidence" value="ECO:0007669"/>
    <property type="project" value="TreeGrafter"/>
</dbReference>
<evidence type="ECO:0000313" key="5">
    <source>
        <dbReference type="WBParaSite" id="EVEC_0000430601-mRNA-1"/>
    </source>
</evidence>
<feature type="region of interest" description="Disordered" evidence="1">
    <location>
        <begin position="25"/>
        <end position="99"/>
    </location>
</feature>
<dbReference type="InterPro" id="IPR013761">
    <property type="entry name" value="SAM/pointed_sf"/>
</dbReference>
<dbReference type="PANTHER" id="PTHR12287">
    <property type="entry name" value="EPIDERMAL GROWTH FACTOR RECEPTOR KINASE SUBSTRATE EPS8-RELATED PROTEIN"/>
    <property type="match status" value="1"/>
</dbReference>
<dbReference type="PANTHER" id="PTHR12287:SF23">
    <property type="entry name" value="AROUSER, ISOFORM A-RELATED"/>
    <property type="match status" value="1"/>
</dbReference>
<keyword evidence="4" id="KW-1185">Reference proteome</keyword>
<dbReference type="FunFam" id="1.10.150.50:FF:000084">
    <property type="entry name" value="EPS (Human endocytosis) related"/>
    <property type="match status" value="1"/>
</dbReference>
<dbReference type="AlphaFoldDB" id="A0A0N4V2R4"/>
<dbReference type="EMBL" id="UXUI01007739">
    <property type="protein sequence ID" value="VDD89258.1"/>
    <property type="molecule type" value="Genomic_DNA"/>
</dbReference>
<dbReference type="GO" id="GO:0035023">
    <property type="term" value="P:regulation of Rho protein signal transduction"/>
    <property type="evidence" value="ECO:0007669"/>
    <property type="project" value="TreeGrafter"/>
</dbReference>
<evidence type="ECO:0000259" key="2">
    <source>
        <dbReference type="Pfam" id="PF18016"/>
    </source>
</evidence>
<protein>
    <submittedName>
        <fullName evidence="5">SAM_3 domain-containing protein</fullName>
    </submittedName>
</protein>
<dbReference type="GO" id="GO:0007266">
    <property type="term" value="P:Rho protein signal transduction"/>
    <property type="evidence" value="ECO:0007669"/>
    <property type="project" value="TreeGrafter"/>
</dbReference>
<dbReference type="Gene3D" id="1.10.150.50">
    <property type="entry name" value="Transcription Factor, Ets-1"/>
    <property type="match status" value="1"/>
</dbReference>
<dbReference type="InterPro" id="IPR039801">
    <property type="entry name" value="EPS8-like"/>
</dbReference>
<dbReference type="OrthoDB" id="4680325at2759"/>
<gene>
    <name evidence="3" type="ORF">EVEC_LOCUS4014</name>
</gene>
<dbReference type="Pfam" id="PF18016">
    <property type="entry name" value="SAM_3"/>
    <property type="match status" value="1"/>
</dbReference>
<dbReference type="SUPFAM" id="SSF47769">
    <property type="entry name" value="SAM/Pointed domain"/>
    <property type="match status" value="1"/>
</dbReference>
<feature type="domain" description="SAM" evidence="2">
    <location>
        <begin position="141"/>
        <end position="202"/>
    </location>
</feature>
<dbReference type="WBParaSite" id="EVEC_0000430601-mRNA-1">
    <property type="protein sequence ID" value="EVEC_0000430601-mRNA-1"/>
    <property type="gene ID" value="EVEC_0000430601"/>
</dbReference>
<proteinExistence type="predicted"/>
<feature type="region of interest" description="Disordered" evidence="1">
    <location>
        <begin position="227"/>
        <end position="261"/>
    </location>
</feature>
<dbReference type="InterPro" id="IPR041418">
    <property type="entry name" value="SAM_3"/>
</dbReference>
<dbReference type="Proteomes" id="UP000274131">
    <property type="component" value="Unassembled WGS sequence"/>
</dbReference>
<sequence length="261" mass="29398">MLLRTVAVADTFYVSSVGVQSDIDYVPENQYSPPMPPRMPENRAPEPPSMLTAINSVKLRKSKPRVSEPPEPPPLVQPLARQADEQEEEEEEEEEEEIVRPRIDVRRRPPVAYVKEILETVGKAKGGNILEKQKYRPKPDRILLTEKSDPAEVQEWLSEKGFSIWVHQILELQNGANLFSLSKPKLVEICGREEGSRLYSQLLLQKNKSGYNTPTAAELKAILKHRKMQVETSNEASGEEPSEPAPETPNGTLADLFTPPE</sequence>
<evidence type="ECO:0000256" key="1">
    <source>
        <dbReference type="SAM" id="MobiDB-lite"/>
    </source>
</evidence>
<evidence type="ECO:0000313" key="4">
    <source>
        <dbReference type="Proteomes" id="UP000274131"/>
    </source>
</evidence>
<accession>A0A0N4V2R4</accession>